<dbReference type="EMBL" id="VIIS01002097">
    <property type="protein sequence ID" value="KAF0288606.1"/>
    <property type="molecule type" value="Genomic_DNA"/>
</dbReference>
<name>A0A6A4V1M3_AMPAM</name>
<gene>
    <name evidence="4" type="ORF">FJT64_001398</name>
</gene>
<feature type="compositionally biased region" description="Acidic residues" evidence="2">
    <location>
        <begin position="97"/>
        <end position="107"/>
    </location>
</feature>
<evidence type="ECO:0000313" key="4">
    <source>
        <dbReference type="EMBL" id="KAF0288606.1"/>
    </source>
</evidence>
<feature type="domain" description="C2H2-type" evidence="3">
    <location>
        <begin position="10"/>
        <end position="33"/>
    </location>
</feature>
<dbReference type="PROSITE" id="PS50157">
    <property type="entry name" value="ZINC_FINGER_C2H2_2"/>
    <property type="match status" value="1"/>
</dbReference>
<keyword evidence="1" id="KW-0862">Zinc</keyword>
<dbReference type="SUPFAM" id="SSF57667">
    <property type="entry name" value="beta-beta-alpha zinc fingers"/>
    <property type="match status" value="1"/>
</dbReference>
<dbReference type="InterPro" id="IPR013087">
    <property type="entry name" value="Znf_C2H2_type"/>
</dbReference>
<evidence type="ECO:0000259" key="3">
    <source>
        <dbReference type="PROSITE" id="PS50157"/>
    </source>
</evidence>
<comment type="caution">
    <text evidence="4">The sequence shown here is derived from an EMBL/GenBank/DDBJ whole genome shotgun (WGS) entry which is preliminary data.</text>
</comment>
<dbReference type="Gene3D" id="3.30.160.60">
    <property type="entry name" value="Classic Zinc Finger"/>
    <property type="match status" value="1"/>
</dbReference>
<proteinExistence type="predicted"/>
<keyword evidence="1" id="KW-0479">Metal-binding</keyword>
<accession>A0A6A4V1M3</accession>
<organism evidence="4 5">
    <name type="scientific">Amphibalanus amphitrite</name>
    <name type="common">Striped barnacle</name>
    <name type="synonym">Balanus amphitrite</name>
    <dbReference type="NCBI Taxonomy" id="1232801"/>
    <lineage>
        <taxon>Eukaryota</taxon>
        <taxon>Metazoa</taxon>
        <taxon>Ecdysozoa</taxon>
        <taxon>Arthropoda</taxon>
        <taxon>Crustacea</taxon>
        <taxon>Multicrustacea</taxon>
        <taxon>Cirripedia</taxon>
        <taxon>Thoracica</taxon>
        <taxon>Thoracicalcarea</taxon>
        <taxon>Balanomorpha</taxon>
        <taxon>Balanoidea</taxon>
        <taxon>Balanidae</taxon>
        <taxon>Amphibalaninae</taxon>
        <taxon>Amphibalanus</taxon>
    </lineage>
</organism>
<dbReference type="AlphaFoldDB" id="A0A6A4V1M3"/>
<feature type="region of interest" description="Disordered" evidence="2">
    <location>
        <begin position="35"/>
        <end position="153"/>
    </location>
</feature>
<protein>
    <recommendedName>
        <fullName evidence="3">C2H2-type domain-containing protein</fullName>
    </recommendedName>
</protein>
<keyword evidence="1" id="KW-0863">Zinc-finger</keyword>
<sequence>MSTHSNDKPYYCWACCLSFRSQEYLRRHFKRVHLQGGSSGEPRSNLHHDHEGQQRSTEELSASNQSVVEPVRDTPQEQHSSDTPPLSQDRHAAEAEVALDDGSDDEPMATRKAKTASGSSPKMVGPPGTALGTQKLASPTTRPRSSAADPGKSKDTLSVYLCDGCGHLVLQNHAMVLGNKQPGHSAKPLVLCKVCFIKKTGIICID</sequence>
<dbReference type="InterPro" id="IPR036236">
    <property type="entry name" value="Znf_C2H2_sf"/>
</dbReference>
<reference evidence="4 5" key="1">
    <citation type="submission" date="2019-07" db="EMBL/GenBank/DDBJ databases">
        <title>Draft genome assembly of a fouling barnacle, Amphibalanus amphitrite (Darwin, 1854): The first reference genome for Thecostraca.</title>
        <authorList>
            <person name="Kim W."/>
        </authorList>
    </citation>
    <scope>NUCLEOTIDE SEQUENCE [LARGE SCALE GENOMIC DNA]</scope>
    <source>
        <strain evidence="4">SNU_AA5</strain>
        <tissue evidence="4">Soma without cirri and trophi</tissue>
    </source>
</reference>
<feature type="compositionally biased region" description="Basic and acidic residues" evidence="2">
    <location>
        <begin position="44"/>
        <end position="58"/>
    </location>
</feature>
<feature type="compositionally biased region" description="Polar residues" evidence="2">
    <location>
        <begin position="131"/>
        <end position="144"/>
    </location>
</feature>
<keyword evidence="5" id="KW-1185">Reference proteome</keyword>
<dbReference type="PROSITE" id="PS00028">
    <property type="entry name" value="ZINC_FINGER_C2H2_1"/>
    <property type="match status" value="1"/>
</dbReference>
<evidence type="ECO:0000256" key="1">
    <source>
        <dbReference type="PROSITE-ProRule" id="PRU00042"/>
    </source>
</evidence>
<evidence type="ECO:0000256" key="2">
    <source>
        <dbReference type="SAM" id="MobiDB-lite"/>
    </source>
</evidence>
<dbReference type="GO" id="GO:0008270">
    <property type="term" value="F:zinc ion binding"/>
    <property type="evidence" value="ECO:0007669"/>
    <property type="project" value="UniProtKB-KW"/>
</dbReference>
<evidence type="ECO:0000313" key="5">
    <source>
        <dbReference type="Proteomes" id="UP000440578"/>
    </source>
</evidence>
<dbReference type="Proteomes" id="UP000440578">
    <property type="component" value="Unassembled WGS sequence"/>
</dbReference>
<feature type="compositionally biased region" description="Basic and acidic residues" evidence="2">
    <location>
        <begin position="70"/>
        <end position="80"/>
    </location>
</feature>